<accession>A0A4Q2T0F4</accession>
<evidence type="ECO:0000313" key="1">
    <source>
        <dbReference type="EMBL" id="RYC10148.1"/>
    </source>
</evidence>
<protein>
    <submittedName>
        <fullName evidence="1">Uncharacterized protein</fullName>
    </submittedName>
</protein>
<organism evidence="1 2">
    <name type="scientific">Ciceribacter ferrooxidans</name>
    <dbReference type="NCBI Taxonomy" id="2509717"/>
    <lineage>
        <taxon>Bacteria</taxon>
        <taxon>Pseudomonadati</taxon>
        <taxon>Pseudomonadota</taxon>
        <taxon>Alphaproteobacteria</taxon>
        <taxon>Hyphomicrobiales</taxon>
        <taxon>Rhizobiaceae</taxon>
        <taxon>Ciceribacter</taxon>
    </lineage>
</organism>
<keyword evidence="2" id="KW-1185">Reference proteome</keyword>
<dbReference type="RefSeq" id="WP_129333541.1">
    <property type="nucleotide sequence ID" value="NZ_SDVB01000253.1"/>
</dbReference>
<dbReference type="AlphaFoldDB" id="A0A4Q2T0F4"/>
<evidence type="ECO:0000313" key="2">
    <source>
        <dbReference type="Proteomes" id="UP000291088"/>
    </source>
</evidence>
<comment type="caution">
    <text evidence="1">The sequence shown here is derived from an EMBL/GenBank/DDBJ whole genome shotgun (WGS) entry which is preliminary data.</text>
</comment>
<reference evidence="1 2" key="1">
    <citation type="submission" date="2019-01" db="EMBL/GenBank/DDBJ databases">
        <authorList>
            <person name="Deng T."/>
        </authorList>
    </citation>
    <scope>NUCLEOTIDE SEQUENCE [LARGE SCALE GENOMIC DNA]</scope>
    <source>
        <strain evidence="1 2">F8825</strain>
    </source>
</reference>
<gene>
    <name evidence="1" type="ORF">EUU22_18965</name>
</gene>
<name>A0A4Q2T0F4_9HYPH</name>
<dbReference type="Proteomes" id="UP000291088">
    <property type="component" value="Unassembled WGS sequence"/>
</dbReference>
<proteinExistence type="predicted"/>
<sequence length="99" mass="11204">MTSALPFTRDDKDLINDTFVRCTVLETMLIELLGAYSIQFEEPPAFRTQFFVAIRERFSQRLTNPKAFGEAEYAKLALKIADQTETHALHHLGGDAQQG</sequence>
<dbReference type="EMBL" id="SDVB01000253">
    <property type="protein sequence ID" value="RYC10148.1"/>
    <property type="molecule type" value="Genomic_DNA"/>
</dbReference>